<dbReference type="EMBL" id="FOXQ01000002">
    <property type="protein sequence ID" value="SFP81666.1"/>
    <property type="molecule type" value="Genomic_DNA"/>
</dbReference>
<dbReference type="InterPro" id="IPR016162">
    <property type="entry name" value="Ald_DH_N"/>
</dbReference>
<evidence type="ECO:0000313" key="3">
    <source>
        <dbReference type="EMBL" id="SFP81666.1"/>
    </source>
</evidence>
<keyword evidence="1" id="KW-0560">Oxidoreductase</keyword>
<dbReference type="CDD" id="cd07129">
    <property type="entry name" value="ALDH_KGSADH"/>
    <property type="match status" value="1"/>
</dbReference>
<dbReference type="InterPro" id="IPR044151">
    <property type="entry name" value="ALDH_KGSADH"/>
</dbReference>
<gene>
    <name evidence="3" type="ORF">SAMN05444277_10298</name>
</gene>
<dbReference type="AlphaFoldDB" id="A0A1I5TGY9"/>
<dbReference type="Gene3D" id="3.40.605.10">
    <property type="entry name" value="Aldehyde Dehydrogenase, Chain A, domain 1"/>
    <property type="match status" value="1"/>
</dbReference>
<evidence type="ECO:0000313" key="4">
    <source>
        <dbReference type="Proteomes" id="UP000199031"/>
    </source>
</evidence>
<protein>
    <submittedName>
        <fullName evidence="3">NADP-dependent aldehyde dehydrogenase</fullName>
    </submittedName>
</protein>
<dbReference type="InterPro" id="IPR016163">
    <property type="entry name" value="Ald_DH_C"/>
</dbReference>
<reference evidence="3 4" key="1">
    <citation type="submission" date="2016-10" db="EMBL/GenBank/DDBJ databases">
        <authorList>
            <person name="de Groot N.N."/>
        </authorList>
    </citation>
    <scope>NUCLEOTIDE SEQUENCE [LARGE SCALE GENOMIC DNA]</scope>
    <source>
        <strain evidence="3 4">DSM 28286</strain>
    </source>
</reference>
<organism evidence="3 4">
    <name type="scientific">Parafilimonas terrae</name>
    <dbReference type="NCBI Taxonomy" id="1465490"/>
    <lineage>
        <taxon>Bacteria</taxon>
        <taxon>Pseudomonadati</taxon>
        <taxon>Bacteroidota</taxon>
        <taxon>Chitinophagia</taxon>
        <taxon>Chitinophagales</taxon>
        <taxon>Chitinophagaceae</taxon>
        <taxon>Parafilimonas</taxon>
    </lineage>
</organism>
<dbReference type="SUPFAM" id="SSF53720">
    <property type="entry name" value="ALDH-like"/>
    <property type="match status" value="1"/>
</dbReference>
<accession>A0A1I5TGY9</accession>
<proteinExistence type="predicted"/>
<dbReference type="PANTHER" id="PTHR43353:SF3">
    <property type="entry name" value="ALDEHYDE DEHYDROGENASE-RELATED"/>
    <property type="match status" value="1"/>
</dbReference>
<evidence type="ECO:0000256" key="1">
    <source>
        <dbReference type="ARBA" id="ARBA00023002"/>
    </source>
</evidence>
<dbReference type="Pfam" id="PF00171">
    <property type="entry name" value="Aldedh"/>
    <property type="match status" value="1"/>
</dbReference>
<name>A0A1I5TGY9_9BACT</name>
<dbReference type="GO" id="GO:0016620">
    <property type="term" value="F:oxidoreductase activity, acting on the aldehyde or oxo group of donors, NAD or NADP as acceptor"/>
    <property type="evidence" value="ECO:0007669"/>
    <property type="project" value="InterPro"/>
</dbReference>
<dbReference type="STRING" id="1465490.SAMN05444277_10298"/>
<dbReference type="InterPro" id="IPR015590">
    <property type="entry name" value="Aldehyde_DH_dom"/>
</dbReference>
<dbReference type="PANTHER" id="PTHR43353">
    <property type="entry name" value="SUCCINATE-SEMIALDEHYDE DEHYDROGENASE, MITOCHONDRIAL"/>
    <property type="match status" value="1"/>
</dbReference>
<evidence type="ECO:0000259" key="2">
    <source>
        <dbReference type="Pfam" id="PF00171"/>
    </source>
</evidence>
<dbReference type="Gene3D" id="3.40.309.10">
    <property type="entry name" value="Aldehyde Dehydrogenase, Chain A, domain 2"/>
    <property type="match status" value="1"/>
</dbReference>
<feature type="domain" description="Aldehyde dehydrogenase" evidence="2">
    <location>
        <begin position="6"/>
        <end position="425"/>
    </location>
</feature>
<dbReference type="InterPro" id="IPR050740">
    <property type="entry name" value="Aldehyde_DH_Superfamily"/>
</dbReference>
<dbReference type="OrthoDB" id="9770537at2"/>
<sequence>MPNTETTTNIDVIMQQAFDAFNQYKKLPSQKHAAFLETIADEIEKLRNELVPVANEETNLPAARLNGEISRTTGQLKMFASLITEGSWVEASIDTADAGRTPPKPDIRKMLVPVGPVIVFGASNFPFAFSTAGGDTASALAAGSSVVIKAHPAHPKTSALVFTAIEKAIKQSGVPQYTVQHVTDTSNETGKALVTHPRTTGVGFTGSFAGGKALVEYTRQREIPIPVFAEMSSINPVVFYPDTLNKNAKALAAQYAASITLGVGQFCTNPGLLLGIKSEGFDNFLQALGEEITKVQPQKMLHSGICSSYKKGLAEMQAQQGLQVIAQSSAAVNDMEAGSLIATVSANNFLANKHFTEEIFGPYSLAVICDDKAQLIQCLQSLKGQLTSSIMATEKDIEEYADVIEVQHTLAGRIMLNNAPTGVEVCASMVHGGPYPATTDARFTSVGTTAIKRWVRPICLQNFNDNMLPDALKNDNPLGILRLVNNVYTRDAVGK</sequence>
<keyword evidence="4" id="KW-1185">Reference proteome</keyword>
<dbReference type="Proteomes" id="UP000199031">
    <property type="component" value="Unassembled WGS sequence"/>
</dbReference>
<dbReference type="InterPro" id="IPR016161">
    <property type="entry name" value="Ald_DH/histidinol_DH"/>
</dbReference>
<dbReference type="RefSeq" id="WP_090655564.1">
    <property type="nucleotide sequence ID" value="NZ_FOXQ01000002.1"/>
</dbReference>